<proteinExistence type="predicted"/>
<dbReference type="Pfam" id="PF02368">
    <property type="entry name" value="Big_2"/>
    <property type="match status" value="1"/>
</dbReference>
<name>A0ABX7GN82_9PSED</name>
<dbReference type="EMBL" id="CP069352">
    <property type="protein sequence ID" value="QRK85829.1"/>
    <property type="molecule type" value="Genomic_DNA"/>
</dbReference>
<gene>
    <name evidence="2" type="ORF">JN757_08680</name>
</gene>
<reference evidence="2 3" key="2">
    <citation type="submission" date="2021-03" db="EMBL/GenBank/DDBJ databases">
        <title>P. granadensis CT364 genome publication.</title>
        <authorList>
            <person name="Stach J."/>
            <person name="Montero-Calasanz Md.C."/>
        </authorList>
    </citation>
    <scope>NUCLEOTIDE SEQUENCE [LARGE SCALE GENOMIC DNA]</scope>
    <source>
        <strain evidence="2 3">CT364</strain>
    </source>
</reference>
<dbReference type="InterPro" id="IPR008964">
    <property type="entry name" value="Invasin/intimin_cell_adhesion"/>
</dbReference>
<feature type="domain" description="BIG2" evidence="1">
    <location>
        <begin position="975"/>
        <end position="1015"/>
    </location>
</feature>
<dbReference type="InterPro" id="IPR003343">
    <property type="entry name" value="Big_2"/>
</dbReference>
<evidence type="ECO:0000313" key="2">
    <source>
        <dbReference type="EMBL" id="QRK85829.1"/>
    </source>
</evidence>
<reference evidence="2 3" key="1">
    <citation type="submission" date="2021-02" db="EMBL/GenBank/DDBJ databases">
        <authorList>
            <person name="Cea Torrescassana E."/>
        </authorList>
    </citation>
    <scope>NUCLEOTIDE SEQUENCE [LARGE SCALE GENOMIC DNA]</scope>
    <source>
        <strain evidence="2 3">CT364</strain>
    </source>
</reference>
<dbReference type="RefSeq" id="WP_203421230.1">
    <property type="nucleotide sequence ID" value="NZ_CP069352.1"/>
</dbReference>
<accession>A0ABX7GN82</accession>
<dbReference type="Gene3D" id="2.60.40.1080">
    <property type="match status" value="1"/>
</dbReference>
<protein>
    <submittedName>
        <fullName evidence="2">Ig-like domain-containing protein</fullName>
    </submittedName>
</protein>
<evidence type="ECO:0000313" key="3">
    <source>
        <dbReference type="Proteomes" id="UP000663686"/>
    </source>
</evidence>
<dbReference type="Proteomes" id="UP000663686">
    <property type="component" value="Chromosome"/>
</dbReference>
<sequence length="1128" mass="123631">MLHSNQTNRYREQAHSRLVRVGQFVAFSFGRCPGDERQSFLLLRQRRSSEITAHLLVLTVVEYSRQVSNDLCRSLANRYGFFRSRAMIGLMVMPIEDVIDDTQHDVVPFDSNGGLGLFSLYPPNIPGQFTDIVFPPALVGVNRPMLFTSAMGLPVLVQAYLNMAEHDTIHLYRDDTLVDTVVLPADHNNLDVLMHIPADKVLPGVHTLRYEISRKSGQAPEGAQLEVWFKIDPPGGIDPEPDKPGHQRLKPAQLPFKEGEVIDKDAAANGFIATIDPWLFMTEGDVLTLWFHGVEVAPYTVKGSDVGKAISVLVTKENIEHAGPANPAVVVYQIKDQVENVSDFSERATVISDPENVRLDPVIVPLADGDEVSLDQVGFDDLQVQIITRPGFALKEKLQLRWEATTQSGEVVEHSEEQTITRLGIQSFNIPNPVVKASAPGQVQVDYLRIKADGTQDFSKVYIFGLLGKALRLPAPQIPDLVGGTLDPALNLTTVFCGPDDRIKKGFRVTLTWMGTSASGRPHLYQTYRDVSDRLVGRAIPFSVTAKDIAPLIRGSVRVSYQVSHATLNPALTSEVTTARIGELDPALPAPKVDGIIADVLNPLHVPHGTDIRIAAAAYTLLGDVVHVEGRGDASAKVYQDKLLIEQMPVDEPLLFRLDGETIGLYREQFFNLLWWIERPDELPKSSALLEFYIGDPAQSLQPPTVRRAPDGVLDPLENHEGVRARIQIASPRPGDQVRLLVKGAPGEGSPTFEPQPLNADNVAVFFLQPSFIAHNLGEQVELRSELIRNGKTVQSRPLMLQVKTISDMDPALTRPQIVEAGAVPFIDLRIIKTDLTCVVKPPLPIAVAGQRIWLTVTSEGSEPLPLRAGIALTAEEITQGISVKADRSWFYALKDLATCELTCKIALRSTDTEDSALKLPVAQYTVKVTEALAINTATMLLNGVKVVGGTAYGLREREVVNNVQVRVPTGGRTPYTYQSANAGIATVDADGKVAGRHNGTTTITVMDADQQKVSYSVQVTNVYRLGMSEAFMTAAEAHSWLSQSGAIRIYNDNRPLGAGHLQANFVDLTPLFGARGPYYGRFFAINLSFATPYVAYYELLDNGVLAGASLSVAGNAVRKRWMAYHLT</sequence>
<organism evidence="2 3">
    <name type="scientific">Pseudomonas granadensis</name>
    <dbReference type="NCBI Taxonomy" id="1421430"/>
    <lineage>
        <taxon>Bacteria</taxon>
        <taxon>Pseudomonadati</taxon>
        <taxon>Pseudomonadota</taxon>
        <taxon>Gammaproteobacteria</taxon>
        <taxon>Pseudomonadales</taxon>
        <taxon>Pseudomonadaceae</taxon>
        <taxon>Pseudomonas</taxon>
    </lineage>
</organism>
<evidence type="ECO:0000259" key="1">
    <source>
        <dbReference type="Pfam" id="PF02368"/>
    </source>
</evidence>
<keyword evidence="3" id="KW-1185">Reference proteome</keyword>
<dbReference type="SUPFAM" id="SSF49373">
    <property type="entry name" value="Invasin/intimin cell-adhesion fragments"/>
    <property type="match status" value="1"/>
</dbReference>